<reference evidence="3 4" key="1">
    <citation type="submission" date="2016-07" db="EMBL/GenBank/DDBJ databases">
        <authorList>
            <person name="Townsley L."/>
            <person name="Shank E.A."/>
        </authorList>
    </citation>
    <scope>NUCLEOTIDE SEQUENCE [LARGE SCALE GENOMIC DNA]</scope>
    <source>
        <strain evidence="3 4">CH01</strain>
    </source>
</reference>
<proteinExistence type="predicted"/>
<dbReference type="Pfam" id="PF00583">
    <property type="entry name" value="Acetyltransf_1"/>
    <property type="match status" value="1"/>
</dbReference>
<dbReference type="InterPro" id="IPR000182">
    <property type="entry name" value="GNAT_dom"/>
</dbReference>
<accession>A0ABX2ZUV0</accession>
<dbReference type="CDD" id="cd04301">
    <property type="entry name" value="NAT_SF"/>
    <property type="match status" value="1"/>
</dbReference>
<dbReference type="Gene3D" id="3.40.630.30">
    <property type="match status" value="1"/>
</dbReference>
<organism evidence="3 4">
    <name type="scientific">Gottfriedia luciferensis</name>
    <dbReference type="NCBI Taxonomy" id="178774"/>
    <lineage>
        <taxon>Bacteria</taxon>
        <taxon>Bacillati</taxon>
        <taxon>Bacillota</taxon>
        <taxon>Bacilli</taxon>
        <taxon>Bacillales</taxon>
        <taxon>Bacillaceae</taxon>
        <taxon>Gottfriedia</taxon>
    </lineage>
</organism>
<gene>
    <name evidence="3" type="ORF">BED47_04580</name>
</gene>
<dbReference type="InterPro" id="IPR050769">
    <property type="entry name" value="NAT_camello-type"/>
</dbReference>
<evidence type="ECO:0000313" key="3">
    <source>
        <dbReference type="EMBL" id="ODG93563.1"/>
    </source>
</evidence>
<dbReference type="Proteomes" id="UP000094580">
    <property type="component" value="Unassembled WGS sequence"/>
</dbReference>
<dbReference type="EMBL" id="MDKC01000002">
    <property type="protein sequence ID" value="ODG93563.1"/>
    <property type="molecule type" value="Genomic_DNA"/>
</dbReference>
<dbReference type="PANTHER" id="PTHR13947">
    <property type="entry name" value="GNAT FAMILY N-ACETYLTRANSFERASE"/>
    <property type="match status" value="1"/>
</dbReference>
<dbReference type="PANTHER" id="PTHR13947:SF37">
    <property type="entry name" value="LD18367P"/>
    <property type="match status" value="1"/>
</dbReference>
<evidence type="ECO:0000256" key="1">
    <source>
        <dbReference type="ARBA" id="ARBA00022679"/>
    </source>
</evidence>
<keyword evidence="1" id="KW-0808">Transferase</keyword>
<feature type="domain" description="N-acetyltransferase" evidence="2">
    <location>
        <begin position="4"/>
        <end position="169"/>
    </location>
</feature>
<dbReference type="InterPro" id="IPR016181">
    <property type="entry name" value="Acyl_CoA_acyltransferase"/>
</dbReference>
<dbReference type="RefSeq" id="WP_069032613.1">
    <property type="nucleotide sequence ID" value="NZ_MDKC01000002.1"/>
</dbReference>
<dbReference type="PROSITE" id="PS51186">
    <property type="entry name" value="GNAT"/>
    <property type="match status" value="1"/>
</dbReference>
<sequence length="169" mass="19036">MVKIKICNAEKEMFQSIREQRINAYDEYVNLLPDKHWNALKKSLLSNVDEQEGVEIIVATVLGKIVGSVALFPAKINAYGDYIDELDYPEIRMLAVDSSNRGQGIASALISECINRTKEKGFDAIGLHTGEFMKNAISLYESIGFKRLPKFDFEPANDGIIVRAYQMKI</sequence>
<name>A0ABX2ZUV0_9BACI</name>
<protein>
    <submittedName>
        <fullName evidence="3">GNAT family N-acetyltransferase</fullName>
    </submittedName>
</protein>
<keyword evidence="4" id="KW-1185">Reference proteome</keyword>
<dbReference type="SUPFAM" id="SSF55729">
    <property type="entry name" value="Acyl-CoA N-acyltransferases (Nat)"/>
    <property type="match status" value="1"/>
</dbReference>
<comment type="caution">
    <text evidence="3">The sequence shown here is derived from an EMBL/GenBank/DDBJ whole genome shotgun (WGS) entry which is preliminary data.</text>
</comment>
<evidence type="ECO:0000313" key="4">
    <source>
        <dbReference type="Proteomes" id="UP000094580"/>
    </source>
</evidence>
<evidence type="ECO:0000259" key="2">
    <source>
        <dbReference type="PROSITE" id="PS51186"/>
    </source>
</evidence>